<evidence type="ECO:0000313" key="4">
    <source>
        <dbReference type="WBParaSite" id="TMUE_0000001772.1"/>
    </source>
</evidence>
<keyword evidence="3" id="KW-1185">Reference proteome</keyword>
<reference evidence="3" key="2">
    <citation type="submission" date="2014-03" db="EMBL/GenBank/DDBJ databases">
        <title>The whipworm genome and dual-species transcriptomics of an intimate host-pathogen interaction.</title>
        <authorList>
            <person name="Foth B.J."/>
            <person name="Tsai I.J."/>
            <person name="Reid A.J."/>
            <person name="Bancroft A.J."/>
            <person name="Nichol S."/>
            <person name="Tracey A."/>
            <person name="Holroyd N."/>
            <person name="Cotton J.A."/>
            <person name="Stanley E.J."/>
            <person name="Zarowiecki M."/>
            <person name="Liu J.Z."/>
            <person name="Huckvale T."/>
            <person name="Cooper P.J."/>
            <person name="Grencis R.K."/>
            <person name="Berriman M."/>
        </authorList>
    </citation>
    <scope>NUCLEOTIDE SEQUENCE [LARGE SCALE GENOMIC DNA]</scope>
    <source>
        <strain evidence="3">Edinburgh</strain>
    </source>
</reference>
<dbReference type="GO" id="GO:0003729">
    <property type="term" value="F:mRNA binding"/>
    <property type="evidence" value="ECO:0007669"/>
    <property type="project" value="TreeGrafter"/>
</dbReference>
<dbReference type="InterPro" id="IPR032639">
    <property type="entry name" value="Tex_YqgF"/>
</dbReference>
<dbReference type="Gene3D" id="3.30.420.140">
    <property type="entry name" value="YqgF/RNase H-like domain"/>
    <property type="match status" value="1"/>
</dbReference>
<sequence length="438" mass="49582">MAVQWCASWNLEEYVQEFLPSLNNMQSRNLVSLFKQKFSLPFIARYNADRTGGLAVEKLHQAYDLYKEAVNLNRRIKSMVFRLSKDRNVDESVLDIVKQSKSNEEIISIQRHLGMGRHIKYANLAVAAGLRTAARSCLDNGRMFNSRELISKEYPTEEDVRGSVALLINQMLLAKPSVKDLLNRFEQRDGDHILVTVIATSSTKRLIKESTALGFTSESKTKSDFKNVQNFSAYVNFRSRIGALKPHQVMAINRGVKAKVLRRKFTVPPTWSSEFIHEASSLTMASNCKEAKVFIVRCIHTCYKKTVQPRLIHRMWNKATKLAHSCAVECFAKNLKSLLLTEPLKGHSIVGIDPGFTHGCKYAMISPQGEILCTGVFYLPQVKNLPSESTMREFCDLVVTHRCDRIGIGNGKGGQETFVTVRGLMRQGRFKPLDVQCR</sequence>
<dbReference type="Proteomes" id="UP000046395">
    <property type="component" value="Unassembled WGS sequence"/>
</dbReference>
<accession>A0A5S6Q492</accession>
<proteinExistence type="predicted"/>
<dbReference type="Gene3D" id="1.10.3500.10">
    <property type="entry name" value="Tex N-terminal region-like"/>
    <property type="match status" value="1"/>
</dbReference>
<dbReference type="InterPro" id="IPR023323">
    <property type="entry name" value="Tex-like_dom_sf"/>
</dbReference>
<protein>
    <submittedName>
        <fullName evidence="4">YqgF/RNase H-like domain-containing protein</fullName>
    </submittedName>
</protein>
<dbReference type="Pfam" id="PF09371">
    <property type="entry name" value="Tex_N"/>
    <property type="match status" value="1"/>
</dbReference>
<evidence type="ECO:0000313" key="3">
    <source>
        <dbReference type="Proteomes" id="UP000046395"/>
    </source>
</evidence>
<dbReference type="SUPFAM" id="SSF158832">
    <property type="entry name" value="Tex N-terminal region-like"/>
    <property type="match status" value="1"/>
</dbReference>
<dbReference type="GO" id="GO:0006412">
    <property type="term" value="P:translation"/>
    <property type="evidence" value="ECO:0007669"/>
    <property type="project" value="TreeGrafter"/>
</dbReference>
<dbReference type="SUPFAM" id="SSF53098">
    <property type="entry name" value="Ribonuclease H-like"/>
    <property type="match status" value="1"/>
</dbReference>
<dbReference type="GO" id="GO:0006139">
    <property type="term" value="P:nucleobase-containing compound metabolic process"/>
    <property type="evidence" value="ECO:0007669"/>
    <property type="project" value="InterPro"/>
</dbReference>
<dbReference type="InterPro" id="IPR018974">
    <property type="entry name" value="Tex-like_N"/>
</dbReference>
<dbReference type="InterPro" id="IPR012337">
    <property type="entry name" value="RNaseH-like_sf"/>
</dbReference>
<evidence type="ECO:0000259" key="2">
    <source>
        <dbReference type="Pfam" id="PF16921"/>
    </source>
</evidence>
<dbReference type="PANTHER" id="PTHR10724">
    <property type="entry name" value="30S RIBOSOMAL PROTEIN S1"/>
    <property type="match status" value="1"/>
</dbReference>
<evidence type="ECO:0000259" key="1">
    <source>
        <dbReference type="Pfam" id="PF09371"/>
    </source>
</evidence>
<feature type="domain" description="Tex-like protein N-terminal" evidence="1">
    <location>
        <begin position="12"/>
        <end position="79"/>
    </location>
</feature>
<dbReference type="WBParaSite" id="TMUE_0000001772.2">
    <property type="protein sequence ID" value="TMUE_0000001772.2"/>
    <property type="gene ID" value="WBGene00295663"/>
</dbReference>
<dbReference type="Pfam" id="PF16921">
    <property type="entry name" value="Tex_YqgF"/>
    <property type="match status" value="1"/>
</dbReference>
<organism evidence="3 4">
    <name type="scientific">Trichuris muris</name>
    <name type="common">Mouse whipworm</name>
    <dbReference type="NCBI Taxonomy" id="70415"/>
    <lineage>
        <taxon>Eukaryota</taxon>
        <taxon>Metazoa</taxon>
        <taxon>Ecdysozoa</taxon>
        <taxon>Nematoda</taxon>
        <taxon>Enoplea</taxon>
        <taxon>Dorylaimia</taxon>
        <taxon>Trichinellida</taxon>
        <taxon>Trichuridae</taxon>
        <taxon>Trichuris</taxon>
    </lineage>
</organism>
<dbReference type="InterPro" id="IPR037027">
    <property type="entry name" value="YqgF/RNaseH-like_dom_sf"/>
</dbReference>
<dbReference type="AlphaFoldDB" id="A0A5S6Q492"/>
<dbReference type="WBParaSite" id="TMUE_0000001772.1">
    <property type="protein sequence ID" value="TMUE_0000001772.1"/>
    <property type="gene ID" value="WBGene00295663"/>
</dbReference>
<name>A0A5S6Q492_TRIMR</name>
<dbReference type="InterPro" id="IPR023319">
    <property type="entry name" value="Tex-like_HTH_dom_sf"/>
</dbReference>
<dbReference type="STRING" id="70415.A0A5S6Q492"/>
<dbReference type="PANTHER" id="PTHR10724:SF10">
    <property type="entry name" value="S1 RNA-BINDING DOMAIN-CONTAINING PROTEIN 1"/>
    <property type="match status" value="1"/>
</dbReference>
<feature type="domain" description="Tex protein YqgF-like" evidence="2">
    <location>
        <begin position="348"/>
        <end position="427"/>
    </location>
</feature>
<dbReference type="GO" id="GO:0003735">
    <property type="term" value="F:structural constituent of ribosome"/>
    <property type="evidence" value="ECO:0007669"/>
    <property type="project" value="TreeGrafter"/>
</dbReference>
<dbReference type="Gene3D" id="1.10.10.650">
    <property type="entry name" value="RuvA domain 2-like"/>
    <property type="match status" value="1"/>
</dbReference>
<reference evidence="4" key="3">
    <citation type="submission" date="2019-12" db="UniProtKB">
        <authorList>
            <consortium name="WormBaseParasite"/>
        </authorList>
    </citation>
    <scope>IDENTIFICATION</scope>
</reference>
<reference evidence="3" key="1">
    <citation type="submission" date="2013-11" db="EMBL/GenBank/DDBJ databases">
        <authorList>
            <person name="Aslett M."/>
        </authorList>
    </citation>
    <scope>NUCLEOTIDE SEQUENCE [LARGE SCALE GENOMIC DNA]</scope>
    <source>
        <strain evidence="3">Edinburgh</strain>
    </source>
</reference>
<dbReference type="InterPro" id="IPR050437">
    <property type="entry name" value="Ribos_protein_bS1-like"/>
</dbReference>